<evidence type="ECO:0000313" key="3">
    <source>
        <dbReference type="Proteomes" id="UP001262767"/>
    </source>
</evidence>
<organism evidence="2 3">
    <name type="scientific">Acinetobacter lwoffii</name>
    <dbReference type="NCBI Taxonomy" id="28090"/>
    <lineage>
        <taxon>Bacteria</taxon>
        <taxon>Pseudomonadati</taxon>
        <taxon>Pseudomonadota</taxon>
        <taxon>Gammaproteobacteria</taxon>
        <taxon>Moraxellales</taxon>
        <taxon>Moraxellaceae</taxon>
        <taxon>Acinetobacter</taxon>
    </lineage>
</organism>
<dbReference type="AlphaFoldDB" id="A0AAW8LJC2"/>
<evidence type="ECO:0008006" key="4">
    <source>
        <dbReference type="Google" id="ProtNLM"/>
    </source>
</evidence>
<evidence type="ECO:0000256" key="1">
    <source>
        <dbReference type="SAM" id="Phobius"/>
    </source>
</evidence>
<feature type="transmembrane region" description="Helical" evidence="1">
    <location>
        <begin position="38"/>
        <end position="59"/>
    </location>
</feature>
<protein>
    <recommendedName>
        <fullName evidence="4">DUF4328 domain-containing protein</fullName>
    </recommendedName>
</protein>
<accession>A0AAW8LJC2</accession>
<name>A0AAW8LJC2_ACILW</name>
<keyword evidence="1" id="KW-1133">Transmembrane helix</keyword>
<dbReference type="RefSeq" id="WP_310078459.1">
    <property type="nucleotide sequence ID" value="NZ_JAVDSC010000035.1"/>
</dbReference>
<proteinExistence type="predicted"/>
<keyword evidence="1" id="KW-0472">Membrane</keyword>
<dbReference type="EMBL" id="JAVDSC010000035">
    <property type="protein sequence ID" value="MDR6631202.1"/>
    <property type="molecule type" value="Genomic_DNA"/>
</dbReference>
<reference evidence="2" key="1">
    <citation type="submission" date="2023-07" db="EMBL/GenBank/DDBJ databases">
        <title>Sorghum-associated microbial communities from plants grown in Nebraska, USA.</title>
        <authorList>
            <person name="Schachtman D."/>
        </authorList>
    </citation>
    <scope>NUCLEOTIDE SEQUENCE</scope>
    <source>
        <strain evidence="2">BE44</strain>
    </source>
</reference>
<feature type="transmembrane region" description="Helical" evidence="1">
    <location>
        <begin position="86"/>
        <end position="110"/>
    </location>
</feature>
<comment type="caution">
    <text evidence="2">The sequence shown here is derived from an EMBL/GenBank/DDBJ whole genome shotgun (WGS) entry which is preliminary data.</text>
</comment>
<sequence length="118" mass="13942">MIGLIVINYLRYPLPATHVKQIRQHYAKLNKNQQSINGWLGIVFFCFTLSLINLNWFFINDEPLPPYKEWRKGDTLTYLNSFAHPYISAIAFSLQYVLIVVITLIFMNVLDNRKYRSN</sequence>
<gene>
    <name evidence="2" type="ORF">J2X86_003270</name>
</gene>
<dbReference type="Proteomes" id="UP001262767">
    <property type="component" value="Unassembled WGS sequence"/>
</dbReference>
<evidence type="ECO:0000313" key="2">
    <source>
        <dbReference type="EMBL" id="MDR6631202.1"/>
    </source>
</evidence>
<keyword evidence="1" id="KW-0812">Transmembrane</keyword>